<evidence type="ECO:0000256" key="2">
    <source>
        <dbReference type="ARBA" id="ARBA00002923"/>
    </source>
</evidence>
<accession>A0A150WHC4</accession>
<keyword evidence="5 12" id="KW-0444">Lipid biosynthesis</keyword>
<dbReference type="AlphaFoldDB" id="A0A150WHC4"/>
<evidence type="ECO:0000256" key="5">
    <source>
        <dbReference type="ARBA" id="ARBA00022516"/>
    </source>
</evidence>
<dbReference type="EMBL" id="LUKE01000004">
    <property type="protein sequence ID" value="KYG63063.1"/>
    <property type="molecule type" value="Genomic_DNA"/>
</dbReference>
<comment type="cofactor">
    <cofactor evidence="1 12">
        <name>Zn(2+)</name>
        <dbReference type="ChEBI" id="CHEBI:29105"/>
    </cofactor>
</comment>
<dbReference type="InterPro" id="IPR004463">
    <property type="entry name" value="UDP-acyl_GlcNac_deAcase"/>
</dbReference>
<dbReference type="HAMAP" id="MF_00388">
    <property type="entry name" value="LpxC"/>
    <property type="match status" value="1"/>
</dbReference>
<evidence type="ECO:0000256" key="3">
    <source>
        <dbReference type="ARBA" id="ARBA00005002"/>
    </source>
</evidence>
<dbReference type="InterPro" id="IPR020568">
    <property type="entry name" value="Ribosomal_Su5_D2-typ_SF"/>
</dbReference>
<evidence type="ECO:0000256" key="1">
    <source>
        <dbReference type="ARBA" id="ARBA00001947"/>
    </source>
</evidence>
<dbReference type="PANTHER" id="PTHR33694">
    <property type="entry name" value="UDP-3-O-ACYL-N-ACETYLGLUCOSAMINE DEACETYLASE 1, MITOCHONDRIAL-RELATED"/>
    <property type="match status" value="1"/>
</dbReference>
<dbReference type="GO" id="GO:0016020">
    <property type="term" value="C:membrane"/>
    <property type="evidence" value="ECO:0007669"/>
    <property type="project" value="GOC"/>
</dbReference>
<dbReference type="Gene3D" id="3.30.1700.10">
    <property type="entry name" value="lpxc deacetylase, domain 2"/>
    <property type="match status" value="1"/>
</dbReference>
<evidence type="ECO:0000256" key="4">
    <source>
        <dbReference type="ARBA" id="ARBA00012745"/>
    </source>
</evidence>
<feature type="binding site" evidence="12">
    <location>
        <position position="239"/>
    </location>
    <ligand>
        <name>Zn(2+)</name>
        <dbReference type="ChEBI" id="CHEBI:29105"/>
    </ligand>
</feature>
<dbReference type="InterPro" id="IPR015870">
    <property type="entry name" value="UDP-acyl_N-AcGlcN_deAcase_N"/>
</dbReference>
<keyword evidence="6 12" id="KW-0441">Lipid A biosynthesis</keyword>
<dbReference type="SUPFAM" id="SSF54211">
    <property type="entry name" value="Ribosomal protein S5 domain 2-like"/>
    <property type="match status" value="2"/>
</dbReference>
<feature type="binding site" evidence="12">
    <location>
        <position position="235"/>
    </location>
    <ligand>
        <name>Zn(2+)</name>
        <dbReference type="ChEBI" id="CHEBI:29105"/>
    </ligand>
</feature>
<dbReference type="PANTHER" id="PTHR33694:SF1">
    <property type="entry name" value="UDP-3-O-ACYL-N-ACETYLGLUCOSAMINE DEACETYLASE 1, MITOCHONDRIAL-RELATED"/>
    <property type="match status" value="1"/>
</dbReference>
<dbReference type="InterPro" id="IPR011334">
    <property type="entry name" value="UDP-acyl_GlcNac_deAcase_C"/>
</dbReference>
<evidence type="ECO:0000256" key="10">
    <source>
        <dbReference type="ARBA" id="ARBA00023098"/>
    </source>
</evidence>
<evidence type="ECO:0000313" key="13">
    <source>
        <dbReference type="EMBL" id="KYG63063.1"/>
    </source>
</evidence>
<dbReference type="UniPathway" id="UPA00359">
    <property type="reaction ID" value="UER00478"/>
</dbReference>
<organism evidence="13 14">
    <name type="scientific">Bdellovibrio bacteriovorus</name>
    <dbReference type="NCBI Taxonomy" id="959"/>
    <lineage>
        <taxon>Bacteria</taxon>
        <taxon>Pseudomonadati</taxon>
        <taxon>Bdellovibrionota</taxon>
        <taxon>Bdellovibrionia</taxon>
        <taxon>Bdellovibrionales</taxon>
        <taxon>Pseudobdellovibrionaceae</taxon>
        <taxon>Bdellovibrio</taxon>
    </lineage>
</organism>
<proteinExistence type="inferred from homology"/>
<name>A0A150WHC4_BDEBC</name>
<evidence type="ECO:0000313" key="14">
    <source>
        <dbReference type="Proteomes" id="UP000075320"/>
    </source>
</evidence>
<keyword evidence="10 12" id="KW-0443">Lipid metabolism</keyword>
<feature type="binding site" evidence="12">
    <location>
        <position position="78"/>
    </location>
    <ligand>
        <name>Zn(2+)</name>
        <dbReference type="ChEBI" id="CHEBI:29105"/>
    </ligand>
</feature>
<gene>
    <name evidence="12" type="primary">lpxC</name>
    <name evidence="13" type="ORF">AZI86_15195</name>
</gene>
<evidence type="ECO:0000256" key="11">
    <source>
        <dbReference type="ARBA" id="ARBA00024535"/>
    </source>
</evidence>
<dbReference type="Gene3D" id="3.30.230.20">
    <property type="entry name" value="lpxc deacetylase, domain 1"/>
    <property type="match status" value="1"/>
</dbReference>
<dbReference type="OrthoDB" id="5289346at2"/>
<comment type="function">
    <text evidence="2 12">Catalyzes the hydrolysis of UDP-3-O-myristoyl-N-acetylglucosamine to form UDP-3-O-myristoylglucosamine and acetate, the committed step in lipid A biosynthesis.</text>
</comment>
<sequence length="302" mass="33488">MFLQKTIRKRTVVHGIGIHSGEPCSLTFRPAPPDTGVYFIRADLPGNPSLKVSGRNVQATTNQTTIGGEVFSVATIEHCVSALSALRIDNIFIELDGPEIPICDGSAKMFLNALLDVGLVEQDQPRKYCYITEPIYFSEGEKHAYVVPYHGLRLTVTIDFPNPTIGKQTIDLDINEHSFGRDIANARTFGFLKDVEMLQSRGLAKGGSLDNCVVLDNEKVVNPEGLRWADEFVRHKALDALGDLVTLEMPLMGHVVLYKAGHDIMNKLVRKIWDSPQSYRHVELGADISDEVQRFSGWTLPG</sequence>
<comment type="caution">
    <text evidence="13">The sequence shown here is derived from an EMBL/GenBank/DDBJ whole genome shotgun (WGS) entry which is preliminary data.</text>
</comment>
<keyword evidence="7 12" id="KW-0479">Metal-binding</keyword>
<evidence type="ECO:0000256" key="8">
    <source>
        <dbReference type="ARBA" id="ARBA00022801"/>
    </source>
</evidence>
<dbReference type="EC" id="3.5.1.108" evidence="4 12"/>
<keyword evidence="14" id="KW-1185">Reference proteome</keyword>
<evidence type="ECO:0000256" key="7">
    <source>
        <dbReference type="ARBA" id="ARBA00022723"/>
    </source>
</evidence>
<feature type="active site" description="Proton donor" evidence="12">
    <location>
        <position position="262"/>
    </location>
</feature>
<dbReference type="GO" id="GO:0009245">
    <property type="term" value="P:lipid A biosynthetic process"/>
    <property type="evidence" value="ECO:0007669"/>
    <property type="project" value="UniProtKB-UniRule"/>
</dbReference>
<reference evidence="13 14" key="1">
    <citation type="submission" date="2016-03" db="EMBL/GenBank/DDBJ databases">
        <authorList>
            <person name="Ploux O."/>
        </authorList>
    </citation>
    <scope>NUCLEOTIDE SEQUENCE [LARGE SCALE GENOMIC DNA]</scope>
    <source>
        <strain evidence="13 14">R0</strain>
    </source>
</reference>
<comment type="similarity">
    <text evidence="12">Belongs to the LpxC family.</text>
</comment>
<protein>
    <recommendedName>
        <fullName evidence="4 12">UDP-3-O-acyl-N-acetylglucosamine deacetylase</fullName>
        <shortName evidence="12">UDP-3-O-acyl-GlcNAc deacetylase</shortName>
        <ecNumber evidence="4 12">3.5.1.108</ecNumber>
    </recommendedName>
    <alternativeName>
        <fullName evidence="12">UDP-3-O-[R-3-hydroxymyristoyl]-N-acetylglucosamine deacetylase</fullName>
    </alternativeName>
</protein>
<dbReference type="GO" id="GO:0103117">
    <property type="term" value="F:UDP-3-O-acyl-N-acetylglucosamine deacetylase activity"/>
    <property type="evidence" value="ECO:0007669"/>
    <property type="project" value="UniProtKB-UniRule"/>
</dbReference>
<dbReference type="Pfam" id="PF03331">
    <property type="entry name" value="LpxC"/>
    <property type="match status" value="1"/>
</dbReference>
<evidence type="ECO:0000256" key="6">
    <source>
        <dbReference type="ARBA" id="ARBA00022556"/>
    </source>
</evidence>
<comment type="catalytic activity">
    <reaction evidence="11 12">
        <text>a UDP-3-O-[(3R)-3-hydroxyacyl]-N-acetyl-alpha-D-glucosamine + H2O = a UDP-3-O-[(3R)-3-hydroxyacyl]-alpha-D-glucosamine + acetate</text>
        <dbReference type="Rhea" id="RHEA:67816"/>
        <dbReference type="ChEBI" id="CHEBI:15377"/>
        <dbReference type="ChEBI" id="CHEBI:30089"/>
        <dbReference type="ChEBI" id="CHEBI:137740"/>
        <dbReference type="ChEBI" id="CHEBI:173225"/>
        <dbReference type="EC" id="3.5.1.108"/>
    </reaction>
</comment>
<dbReference type="RefSeq" id="WP_061836138.1">
    <property type="nucleotide sequence ID" value="NZ_LUKE01000004.1"/>
</dbReference>
<dbReference type="NCBIfam" id="TIGR00325">
    <property type="entry name" value="lpxC"/>
    <property type="match status" value="1"/>
</dbReference>
<dbReference type="Proteomes" id="UP000075320">
    <property type="component" value="Unassembled WGS sequence"/>
</dbReference>
<evidence type="ECO:0000256" key="12">
    <source>
        <dbReference type="HAMAP-Rule" id="MF_00388"/>
    </source>
</evidence>
<evidence type="ECO:0000256" key="9">
    <source>
        <dbReference type="ARBA" id="ARBA00022833"/>
    </source>
</evidence>
<dbReference type="GO" id="GO:0046872">
    <property type="term" value="F:metal ion binding"/>
    <property type="evidence" value="ECO:0007669"/>
    <property type="project" value="UniProtKB-KW"/>
</dbReference>
<comment type="pathway">
    <text evidence="3 12">Glycolipid biosynthesis; lipid IV(A) biosynthesis; lipid IV(A) from (3R)-3-hydroxytetradecanoyl-[acyl-carrier-protein] and UDP-N-acetyl-alpha-D-glucosamine: step 2/6.</text>
</comment>
<keyword evidence="9 12" id="KW-0862">Zinc</keyword>
<keyword evidence="8 12" id="KW-0378">Hydrolase</keyword>